<dbReference type="Gene3D" id="3.40.50.300">
    <property type="entry name" value="P-loop containing nucleotide triphosphate hydrolases"/>
    <property type="match status" value="1"/>
</dbReference>
<organism evidence="1">
    <name type="scientific">Picocystis salinarum</name>
    <dbReference type="NCBI Taxonomy" id="88271"/>
    <lineage>
        <taxon>Eukaryota</taxon>
        <taxon>Viridiplantae</taxon>
        <taxon>Chlorophyta</taxon>
        <taxon>Picocystophyceae</taxon>
        <taxon>Picocystales</taxon>
        <taxon>Picocystaceae</taxon>
        <taxon>Picocystis</taxon>
    </lineage>
</organism>
<dbReference type="EMBL" id="HBIS01009833">
    <property type="protein sequence ID" value="CAE0614085.1"/>
    <property type="molecule type" value="Transcribed_RNA"/>
</dbReference>
<dbReference type="SUPFAM" id="SSF52540">
    <property type="entry name" value="P-loop containing nucleoside triphosphate hydrolases"/>
    <property type="match status" value="1"/>
</dbReference>
<proteinExistence type="predicted"/>
<reference evidence="1" key="1">
    <citation type="submission" date="2021-01" db="EMBL/GenBank/DDBJ databases">
        <authorList>
            <person name="Corre E."/>
            <person name="Pelletier E."/>
            <person name="Niang G."/>
            <person name="Scheremetjew M."/>
            <person name="Finn R."/>
            <person name="Kale V."/>
            <person name="Holt S."/>
            <person name="Cochrane G."/>
            <person name="Meng A."/>
            <person name="Brown T."/>
            <person name="Cohen L."/>
        </authorList>
    </citation>
    <scope>NUCLEOTIDE SEQUENCE</scope>
    <source>
        <strain evidence="1">CCMP1897</strain>
    </source>
</reference>
<name>A0A7S3UGC8_9CHLO</name>
<evidence type="ECO:0000313" key="1">
    <source>
        <dbReference type="EMBL" id="CAE0614085.1"/>
    </source>
</evidence>
<evidence type="ECO:0008006" key="2">
    <source>
        <dbReference type="Google" id="ProtNLM"/>
    </source>
</evidence>
<dbReference type="AlphaFoldDB" id="A0A7S3UGC8"/>
<gene>
    <name evidence="1" type="ORF">PSAL00342_LOCUS7986</name>
</gene>
<dbReference type="InterPro" id="IPR027417">
    <property type="entry name" value="P-loop_NTPase"/>
</dbReference>
<accession>A0A7S3UGC8</accession>
<sequence>MDLNGSKIVFSAMHKHYLEFQGFVYPMGPIVGLVKACMDMGLSGWSSSCAEFAEAGIPAFQPKEEEQLLYMNIYRDPIAAATSWVKYSAEKELGHEELNARVLDICDGVAARIGLRARIAWKILPEKGYSVYSYAYESTVGDQEKWAADLLRAIGLHMSADSVRKALDSVSPTSMKHLLEDAKKGLVEDLPAGLEVSGTNSRKVGMATSKGYRTLLTNATVASCRRASLKHLPLAMALKYQLG</sequence>
<protein>
    <recommendedName>
        <fullName evidence="2">Sulfotransferase</fullName>
    </recommendedName>
</protein>